<accession>A0A842YPF5</accession>
<proteinExistence type="predicted"/>
<sequence length="205" mass="23605">MLWQIHQYGLEYLNNLTGDDIRDYTLQHLEELAKDTLHITIDYPGEAKKTIMGLPFGGAPVNRDFTIYHIKPFNRTYNGAYDDPELGMIDAGYQGIVSYTVATTKISDNLLREWLTRKPQTPGTIKAAYGTTLAALEMIYLHDKLADEIAKNITWTRTKPIIVSVADTPKDTFMIPGRRLPDRPTTRLPRMLHEKLFRRNKIRNR</sequence>
<dbReference type="AlphaFoldDB" id="A0A842YPF5"/>
<name>A0A842YPF5_METTF</name>
<evidence type="ECO:0000313" key="1">
    <source>
        <dbReference type="EMBL" id="MBE2900500.1"/>
    </source>
</evidence>
<protein>
    <submittedName>
        <fullName evidence="1">Uncharacterized protein</fullName>
    </submittedName>
</protein>
<comment type="caution">
    <text evidence="1">The sequence shown here is derived from an EMBL/GenBank/DDBJ whole genome shotgun (WGS) entry which is preliminary data.</text>
</comment>
<organism evidence="1 2">
    <name type="scientific">Methanothermobacter thermautotrophicus</name>
    <name type="common">Methanobacterium thermoformicicum</name>
    <dbReference type="NCBI Taxonomy" id="145262"/>
    <lineage>
        <taxon>Archaea</taxon>
        <taxon>Methanobacteriati</taxon>
        <taxon>Methanobacteriota</taxon>
        <taxon>Methanomada group</taxon>
        <taxon>Methanobacteria</taxon>
        <taxon>Methanobacteriales</taxon>
        <taxon>Methanobacteriaceae</taxon>
        <taxon>Methanothermobacter</taxon>
    </lineage>
</organism>
<gene>
    <name evidence="1" type="ORF">DNK57_06800</name>
</gene>
<dbReference type="EMBL" id="QKOF01000006">
    <property type="protein sequence ID" value="MBE2900500.1"/>
    <property type="molecule type" value="Genomic_DNA"/>
</dbReference>
<evidence type="ECO:0000313" key="2">
    <source>
        <dbReference type="Proteomes" id="UP000646659"/>
    </source>
</evidence>
<reference evidence="1" key="1">
    <citation type="submission" date="2018-06" db="EMBL/GenBank/DDBJ databases">
        <title>Draft genome sequence of Methanothermobacter thermautotrophicus Strain WHS, a thermophilic, hydrogenotrophic methanogen isolated from Washburn Hot Springs in Yellowstone National Park, USA.</title>
        <authorList>
            <person name="Mckay L.J."/>
            <person name="Klingelsmith K."/>
            <person name="Inskeep W.P."/>
            <person name="Fields M.W."/>
        </authorList>
    </citation>
    <scope>NUCLEOTIDE SEQUENCE</scope>
    <source>
        <strain evidence="1">WHS</strain>
    </source>
</reference>
<dbReference type="Proteomes" id="UP000646659">
    <property type="component" value="Unassembled WGS sequence"/>
</dbReference>